<evidence type="ECO:0000313" key="2">
    <source>
        <dbReference type="EMBL" id="MCW4094204.1"/>
    </source>
</evidence>
<dbReference type="Proteomes" id="UP001209074">
    <property type="component" value="Unassembled WGS sequence"/>
</dbReference>
<evidence type="ECO:0000313" key="1">
    <source>
        <dbReference type="EMBL" id="MCP9600415.1"/>
    </source>
</evidence>
<comment type="caution">
    <text evidence="2">The sequence shown here is derived from an EMBL/GenBank/DDBJ whole genome shotgun (WGS) entry which is preliminary data.</text>
</comment>
<dbReference type="EMBL" id="JANDWN010000028">
    <property type="protein sequence ID" value="MCP9600415.1"/>
    <property type="molecule type" value="Genomic_DNA"/>
</dbReference>
<sequence>MKKKKLNVFALPIEEFEKKYPVSCLIVVPGIPEGHVAKVVSVRPC</sequence>
<dbReference type="Proteomes" id="UP001204486">
    <property type="component" value="Unassembled WGS sequence"/>
</dbReference>
<evidence type="ECO:0000313" key="3">
    <source>
        <dbReference type="Proteomes" id="UP001209074"/>
    </source>
</evidence>
<dbReference type="EMBL" id="JAPDUS010000023">
    <property type="protein sequence ID" value="MCW4094204.1"/>
    <property type="molecule type" value="Genomic_DNA"/>
</dbReference>
<name>A0AAP2XJM4_9BACT</name>
<reference evidence="2" key="2">
    <citation type="submission" date="2022-11" db="EMBL/GenBank/DDBJ databases">
        <title>Genomic repertoires linked with pathogenic potency of arthritogenic Prevotella copri isolated from the gut of rheumatoid arthritis patients.</title>
        <authorList>
            <person name="Nii T."/>
            <person name="Maeda Y."/>
            <person name="Motooka D."/>
            <person name="Naito M."/>
            <person name="Matsumoto Y."/>
            <person name="Ogawa T."/>
            <person name="Oguro-Igashira E."/>
            <person name="Kishikawa T."/>
            <person name="Yamashita M."/>
            <person name="Koizumi S."/>
            <person name="Kurakawa T."/>
            <person name="Okumura R."/>
            <person name="Kayama H."/>
            <person name="Murakami M."/>
            <person name="Sakaguchi T."/>
            <person name="Das B."/>
            <person name="Nakamura S."/>
            <person name="Okada Y."/>
            <person name="Kumanogoh A."/>
            <person name="Takeda K."/>
        </authorList>
    </citation>
    <scope>NUCLEOTIDE SEQUENCE</scope>
    <source>
        <strain evidence="2">N016-13</strain>
    </source>
</reference>
<accession>A0AAP2XJM4</accession>
<proteinExistence type="predicted"/>
<protein>
    <submittedName>
        <fullName evidence="2">Uncharacterized protein</fullName>
    </submittedName>
</protein>
<dbReference type="AlphaFoldDB" id="A0AAP2XJM4"/>
<organism evidence="2 3">
    <name type="scientific">Segatella copri</name>
    <dbReference type="NCBI Taxonomy" id="165179"/>
    <lineage>
        <taxon>Bacteria</taxon>
        <taxon>Pseudomonadati</taxon>
        <taxon>Bacteroidota</taxon>
        <taxon>Bacteroidia</taxon>
        <taxon>Bacteroidales</taxon>
        <taxon>Prevotellaceae</taxon>
        <taxon>Segatella</taxon>
    </lineage>
</organism>
<dbReference type="RefSeq" id="WP_181985876.1">
    <property type="nucleotide sequence ID" value="NZ_JANDWK010000026.1"/>
</dbReference>
<gene>
    <name evidence="1" type="ORF">NNC55_10685</name>
    <name evidence="2" type="ORF">ONT05_11710</name>
</gene>
<reference evidence="1" key="1">
    <citation type="submission" date="2022-07" db="EMBL/GenBank/DDBJ databases">
        <title>Prevotella copri.</title>
        <authorList>
            <person name="Yang C."/>
        </authorList>
    </citation>
    <scope>NUCLEOTIDE SEQUENCE</scope>
    <source>
        <strain evidence="1">HF1476</strain>
    </source>
</reference>